<gene>
    <name evidence="1" type="ORF">GCM10007231_02500</name>
</gene>
<organism evidence="1 2">
    <name type="scientific">Nocardioides daphniae</name>
    <dbReference type="NCBI Taxonomy" id="402297"/>
    <lineage>
        <taxon>Bacteria</taxon>
        <taxon>Bacillati</taxon>
        <taxon>Actinomycetota</taxon>
        <taxon>Actinomycetes</taxon>
        <taxon>Propionibacteriales</taxon>
        <taxon>Nocardioidaceae</taxon>
        <taxon>Nocardioides</taxon>
    </lineage>
</organism>
<evidence type="ECO:0000313" key="1">
    <source>
        <dbReference type="EMBL" id="GGD07298.1"/>
    </source>
</evidence>
<sequence length="56" mass="5630">MDTTSVLTRQTLACGSDGWTAPAVEIAKTAPAFAYDDEALADATPCPTTAAATVVA</sequence>
<dbReference type="EMBL" id="BMCK01000001">
    <property type="protein sequence ID" value="GGD07298.1"/>
    <property type="molecule type" value="Genomic_DNA"/>
</dbReference>
<evidence type="ECO:0000313" key="2">
    <source>
        <dbReference type="Proteomes" id="UP000630594"/>
    </source>
</evidence>
<protein>
    <submittedName>
        <fullName evidence="1">Uncharacterized protein</fullName>
    </submittedName>
</protein>
<reference evidence="2" key="1">
    <citation type="journal article" date="2019" name="Int. J. Syst. Evol. Microbiol.">
        <title>The Global Catalogue of Microorganisms (GCM) 10K type strain sequencing project: providing services to taxonomists for standard genome sequencing and annotation.</title>
        <authorList>
            <consortium name="The Broad Institute Genomics Platform"/>
            <consortium name="The Broad Institute Genome Sequencing Center for Infectious Disease"/>
            <person name="Wu L."/>
            <person name="Ma J."/>
        </authorList>
    </citation>
    <scope>NUCLEOTIDE SEQUENCE [LARGE SCALE GENOMIC DNA]</scope>
    <source>
        <strain evidence="2">CCM 7403</strain>
    </source>
</reference>
<accession>A0ABQ1PZ36</accession>
<name>A0ABQ1PZ36_9ACTN</name>
<dbReference type="RefSeq" id="WP_158630566.1">
    <property type="nucleotide sequence ID" value="NZ_BMCK01000001.1"/>
</dbReference>
<dbReference type="Proteomes" id="UP000630594">
    <property type="component" value="Unassembled WGS sequence"/>
</dbReference>
<proteinExistence type="predicted"/>
<comment type="caution">
    <text evidence="1">The sequence shown here is derived from an EMBL/GenBank/DDBJ whole genome shotgun (WGS) entry which is preliminary data.</text>
</comment>
<keyword evidence="2" id="KW-1185">Reference proteome</keyword>